<dbReference type="AlphaFoldDB" id="A0A7J0BIT1"/>
<reference evidence="3 4" key="1">
    <citation type="submission" date="2020-05" db="EMBL/GenBank/DDBJ databases">
        <title>Draft genome sequence of Desulfovibrio sp. strain HN2T.</title>
        <authorList>
            <person name="Ueno A."/>
            <person name="Tamazawa S."/>
            <person name="Tamamura S."/>
            <person name="Murakami T."/>
            <person name="Kiyama T."/>
            <person name="Inomata H."/>
            <person name="Amano Y."/>
            <person name="Miyakawa K."/>
            <person name="Tamaki H."/>
            <person name="Naganuma T."/>
            <person name="Kaneko K."/>
        </authorList>
    </citation>
    <scope>NUCLEOTIDE SEQUENCE [LARGE SCALE GENOMIC DNA]</scope>
    <source>
        <strain evidence="3 4">HN2</strain>
    </source>
</reference>
<evidence type="ECO:0000256" key="1">
    <source>
        <dbReference type="SAM" id="Coils"/>
    </source>
</evidence>
<feature type="transmembrane region" description="Helical" evidence="2">
    <location>
        <begin position="18"/>
        <end position="38"/>
    </location>
</feature>
<protein>
    <submittedName>
        <fullName evidence="3">Uncharacterized protein</fullName>
    </submittedName>
</protein>
<sequence length="95" mass="11038">MQHCNEEHGWCLDRRVNISTVVSALTSLAIAVGMIVSLETRLDALESGTAQMREEVREARKTVLQVERIDERIIAMHRMLEEIKVELRQRREVRP</sequence>
<feature type="coiled-coil region" evidence="1">
    <location>
        <begin position="35"/>
        <end position="62"/>
    </location>
</feature>
<dbReference type="EMBL" id="BLVO01000012">
    <property type="protein sequence ID" value="GFM32994.1"/>
    <property type="molecule type" value="Genomic_DNA"/>
</dbReference>
<gene>
    <name evidence="3" type="ORF">DSM101010T_13590</name>
</gene>
<comment type="caution">
    <text evidence="3">The sequence shown here is derived from an EMBL/GenBank/DDBJ whole genome shotgun (WGS) entry which is preliminary data.</text>
</comment>
<name>A0A7J0BIT1_9BACT</name>
<keyword evidence="4" id="KW-1185">Reference proteome</keyword>
<keyword evidence="2" id="KW-0812">Transmembrane</keyword>
<accession>A0A7J0BIT1</accession>
<dbReference type="RefSeq" id="WP_174404644.1">
    <property type="nucleotide sequence ID" value="NZ_BLVO01000012.1"/>
</dbReference>
<evidence type="ECO:0000313" key="3">
    <source>
        <dbReference type="EMBL" id="GFM32994.1"/>
    </source>
</evidence>
<dbReference type="Proteomes" id="UP000503840">
    <property type="component" value="Unassembled WGS sequence"/>
</dbReference>
<keyword evidence="1" id="KW-0175">Coiled coil</keyword>
<keyword evidence="2" id="KW-1133">Transmembrane helix</keyword>
<keyword evidence="2" id="KW-0472">Membrane</keyword>
<proteinExistence type="predicted"/>
<evidence type="ECO:0000313" key="4">
    <source>
        <dbReference type="Proteomes" id="UP000503840"/>
    </source>
</evidence>
<organism evidence="3 4">
    <name type="scientific">Desulfovibrio subterraneus</name>
    <dbReference type="NCBI Taxonomy" id="2718620"/>
    <lineage>
        <taxon>Bacteria</taxon>
        <taxon>Pseudomonadati</taxon>
        <taxon>Thermodesulfobacteriota</taxon>
        <taxon>Desulfovibrionia</taxon>
        <taxon>Desulfovibrionales</taxon>
        <taxon>Desulfovibrionaceae</taxon>
        <taxon>Desulfovibrio</taxon>
    </lineage>
</organism>
<evidence type="ECO:0000256" key="2">
    <source>
        <dbReference type="SAM" id="Phobius"/>
    </source>
</evidence>